<dbReference type="GO" id="GO:0005634">
    <property type="term" value="C:nucleus"/>
    <property type="evidence" value="ECO:0007669"/>
    <property type="project" value="TreeGrafter"/>
</dbReference>
<dbReference type="InterPro" id="IPR001611">
    <property type="entry name" value="Leu-rich_rpt"/>
</dbReference>
<evidence type="ECO:0000313" key="2">
    <source>
        <dbReference type="Proteomes" id="UP000674318"/>
    </source>
</evidence>
<dbReference type="OrthoDB" id="120976at2759"/>
<gene>
    <name evidence="1" type="ORF">JKF63_01563</name>
</gene>
<reference evidence="1 2" key="1">
    <citation type="submission" date="2021-02" db="EMBL/GenBank/DDBJ databases">
        <title>Porcisia hertigi Genome sequencing and assembly.</title>
        <authorList>
            <person name="Almutairi H."/>
            <person name="Gatherer D."/>
        </authorList>
    </citation>
    <scope>NUCLEOTIDE SEQUENCE [LARGE SCALE GENOMIC DNA]</scope>
    <source>
        <strain evidence="1 2">C119</strain>
    </source>
</reference>
<dbReference type="KEGG" id="phet:94287686"/>
<dbReference type="AlphaFoldDB" id="A0A836L0R7"/>
<keyword evidence="2" id="KW-1185">Reference proteome</keyword>
<dbReference type="Proteomes" id="UP000674318">
    <property type="component" value="Chromosome 35"/>
</dbReference>
<dbReference type="Pfam" id="PF13516">
    <property type="entry name" value="LRR_6"/>
    <property type="match status" value="3"/>
</dbReference>
<dbReference type="Gene3D" id="3.80.10.10">
    <property type="entry name" value="Ribonuclease Inhibitor"/>
    <property type="match status" value="2"/>
</dbReference>
<sequence length="483" mass="51921">MLSDTSVVDIYHLIQQDPIHVDLSAYPTALTESQNVDSLMAHLLKFGAVESLNLSGMKADADVLQCVMRSAESGGAAYLTDLNLRNTHTSPIQLTRLLQTLKTRAPLLTTLDIGENSLGDTAVASLSGFFPPTLQSLGIGSNSLSAAAVTKILESLTNAKLTALARLELSDNHFDIKSSEALKTLLTTTDCQTTLKELLVAHCRLDEANSPCLAEGVHASAIEVLDLSRNNCLLSFIFAADETHPVAFPTSLRALDLSGNACQRGALRGLVESLHGCSDHIEELYLGRTFQGDAALQTFLSGIVSMPALRVLDLSDCGLTYRSGKVLAQQLPMHSQLAVIRLSHNMLEVEGVMDMTSGLERLCRLMSLELGSCNLRNCGAVAVVTSLLRSGAPIRQLDISDNVINNAGLREVCALLSRLTCPRLQRLIISRNPCTKESQANLIEMIQSRQSTCQVVADYTPLDEVANQSLSIATASASHLTQV</sequence>
<dbReference type="SMART" id="SM00368">
    <property type="entry name" value="LRR_RI"/>
    <property type="match status" value="7"/>
</dbReference>
<dbReference type="SUPFAM" id="SSF52047">
    <property type="entry name" value="RNI-like"/>
    <property type="match status" value="2"/>
</dbReference>
<dbReference type="InterPro" id="IPR032675">
    <property type="entry name" value="LRR_dom_sf"/>
</dbReference>
<dbReference type="InterPro" id="IPR027038">
    <property type="entry name" value="RanGap"/>
</dbReference>
<dbReference type="RefSeq" id="XP_067753766.1">
    <property type="nucleotide sequence ID" value="XM_067897609.1"/>
</dbReference>
<proteinExistence type="predicted"/>
<dbReference type="GeneID" id="94287686"/>
<evidence type="ECO:0000313" key="1">
    <source>
        <dbReference type="EMBL" id="KAG5492982.1"/>
    </source>
</evidence>
<dbReference type="PANTHER" id="PTHR24113">
    <property type="entry name" value="RAN GTPASE-ACTIVATING PROTEIN 1"/>
    <property type="match status" value="1"/>
</dbReference>
<dbReference type="GO" id="GO:0006913">
    <property type="term" value="P:nucleocytoplasmic transport"/>
    <property type="evidence" value="ECO:0007669"/>
    <property type="project" value="TreeGrafter"/>
</dbReference>
<name>A0A836L0R7_9TRYP</name>
<dbReference type="GO" id="GO:0031267">
    <property type="term" value="F:small GTPase binding"/>
    <property type="evidence" value="ECO:0007669"/>
    <property type="project" value="TreeGrafter"/>
</dbReference>
<accession>A0A836L0R7</accession>
<dbReference type="EMBL" id="JAFJZO010000035">
    <property type="protein sequence ID" value="KAG5492982.1"/>
    <property type="molecule type" value="Genomic_DNA"/>
</dbReference>
<dbReference type="PANTHER" id="PTHR24113:SF15">
    <property type="entry name" value="NACHT DOMAIN-CONTAINING PROTEIN"/>
    <property type="match status" value="1"/>
</dbReference>
<comment type="caution">
    <text evidence="1">The sequence shown here is derived from an EMBL/GenBank/DDBJ whole genome shotgun (WGS) entry which is preliminary data.</text>
</comment>
<dbReference type="GO" id="GO:0005096">
    <property type="term" value="F:GTPase activator activity"/>
    <property type="evidence" value="ECO:0007669"/>
    <property type="project" value="InterPro"/>
</dbReference>
<dbReference type="GO" id="GO:0005829">
    <property type="term" value="C:cytosol"/>
    <property type="evidence" value="ECO:0007669"/>
    <property type="project" value="TreeGrafter"/>
</dbReference>
<dbReference type="GO" id="GO:0048471">
    <property type="term" value="C:perinuclear region of cytoplasm"/>
    <property type="evidence" value="ECO:0007669"/>
    <property type="project" value="TreeGrafter"/>
</dbReference>
<protein>
    <submittedName>
        <fullName evidence="1">Uncharacterized protein</fullName>
    </submittedName>
</protein>
<organism evidence="1 2">
    <name type="scientific">Porcisia hertigi</name>
    <dbReference type="NCBI Taxonomy" id="2761500"/>
    <lineage>
        <taxon>Eukaryota</taxon>
        <taxon>Discoba</taxon>
        <taxon>Euglenozoa</taxon>
        <taxon>Kinetoplastea</taxon>
        <taxon>Metakinetoplastina</taxon>
        <taxon>Trypanosomatida</taxon>
        <taxon>Trypanosomatidae</taxon>
        <taxon>Leishmaniinae</taxon>
        <taxon>Porcisia</taxon>
    </lineage>
</organism>